<proteinExistence type="predicted"/>
<feature type="transmembrane region" description="Helical" evidence="1">
    <location>
        <begin position="134"/>
        <end position="156"/>
    </location>
</feature>
<reference evidence="2 3" key="1">
    <citation type="journal article" date="2011" name="J. Bacteriol.">
        <title>Complete genome sequence of seawater bacterium Glaciecola nitratireducens FR1064T.</title>
        <authorList>
            <person name="Bian F."/>
            <person name="Qin Q.L."/>
            <person name="Xie B.B."/>
            <person name="Shu Y.L."/>
            <person name="Zhang X.Y."/>
            <person name="Yu Y."/>
            <person name="Chen B."/>
            <person name="Chen X.L."/>
            <person name="Zhou B.C."/>
            <person name="Zhang Y.Z."/>
        </authorList>
    </citation>
    <scope>NUCLEOTIDE SEQUENCE [LARGE SCALE GENOMIC DNA]</scope>
    <source>
        <strain evidence="3">JCM 12485 / KCTC 12276 / FR1064</strain>
    </source>
</reference>
<dbReference type="HOGENOM" id="CLU_1553101_0_0_6"/>
<dbReference type="EMBL" id="CP003060">
    <property type="protein sequence ID" value="AEP29223.1"/>
    <property type="molecule type" value="Genomic_DNA"/>
</dbReference>
<accession>G4QG56</accession>
<organism evidence="2 3">
    <name type="scientific">Glaciecola nitratireducens (strain JCM 12485 / KCTC 12276 / FR1064)</name>
    <dbReference type="NCBI Taxonomy" id="1085623"/>
    <lineage>
        <taxon>Bacteria</taxon>
        <taxon>Pseudomonadati</taxon>
        <taxon>Pseudomonadota</taxon>
        <taxon>Gammaproteobacteria</taxon>
        <taxon>Alteromonadales</taxon>
        <taxon>Alteromonadaceae</taxon>
        <taxon>Brumicola</taxon>
    </lineage>
</organism>
<dbReference type="AlphaFoldDB" id="G4QG56"/>
<evidence type="ECO:0000256" key="1">
    <source>
        <dbReference type="SAM" id="Phobius"/>
    </source>
</evidence>
<evidence type="ECO:0000313" key="3">
    <source>
        <dbReference type="Proteomes" id="UP000009282"/>
    </source>
</evidence>
<keyword evidence="3" id="KW-1185">Reference proteome</keyword>
<evidence type="ECO:0000313" key="2">
    <source>
        <dbReference type="EMBL" id="AEP29223.1"/>
    </source>
</evidence>
<name>G4QG56_GLANF</name>
<gene>
    <name evidence="2" type="ordered locus">GNIT_1091</name>
</gene>
<protein>
    <submittedName>
        <fullName evidence="2">Uncharacterized protein</fullName>
    </submittedName>
</protein>
<keyword evidence="1" id="KW-1133">Transmembrane helix</keyword>
<dbReference type="Proteomes" id="UP000009282">
    <property type="component" value="Chromosome"/>
</dbReference>
<dbReference type="eggNOG" id="COG3726">
    <property type="taxonomic scope" value="Bacteria"/>
</dbReference>
<keyword evidence="1" id="KW-0812">Transmembrane</keyword>
<dbReference type="KEGG" id="gni:GNIT_1091"/>
<keyword evidence="1" id="KW-0472">Membrane</keyword>
<sequence length="172" mass="19733">MVIAVNLWLMHNKNANEWYSLESEQLGRSLAGQASRMLAAPLEKEDQESIENYVSTIETDSFVKGTSLYDQTGKTITSFDENYSIIEEFRVLDQPPLIFIEDIIYDGKTIGYVKLLLDRDAIIKHHKAFNRTQLIQTGLIMLLTAICAMIITRLFYKIRASYQFSDNPKSVK</sequence>